<keyword evidence="6 11" id="KW-0067">ATP-binding</keyword>
<proteinExistence type="predicted"/>
<evidence type="ECO:0000313" key="12">
    <source>
        <dbReference type="Proteomes" id="UP001165444"/>
    </source>
</evidence>
<dbReference type="Proteomes" id="UP001165444">
    <property type="component" value="Unassembled WGS sequence"/>
</dbReference>
<evidence type="ECO:0000256" key="2">
    <source>
        <dbReference type="ARBA" id="ARBA00022448"/>
    </source>
</evidence>
<comment type="caution">
    <text evidence="11">The sequence shown here is derived from an EMBL/GenBank/DDBJ whole genome shotgun (WGS) entry which is preliminary data.</text>
</comment>
<keyword evidence="2" id="KW-0813">Transport</keyword>
<dbReference type="InterPro" id="IPR051535">
    <property type="entry name" value="Siderophore_ABC-ATPase"/>
</dbReference>
<accession>A0ABT0C3L9</accession>
<dbReference type="SUPFAM" id="SSF52540">
    <property type="entry name" value="P-loop containing nucleoside triphosphate hydrolases"/>
    <property type="match status" value="1"/>
</dbReference>
<dbReference type="Gene3D" id="3.40.50.300">
    <property type="entry name" value="P-loop containing nucleotide triphosphate hydrolases"/>
    <property type="match status" value="1"/>
</dbReference>
<keyword evidence="9" id="KW-0472">Membrane</keyword>
<evidence type="ECO:0000259" key="10">
    <source>
        <dbReference type="PROSITE" id="PS50893"/>
    </source>
</evidence>
<dbReference type="Pfam" id="PF00005">
    <property type="entry name" value="ABC_tran"/>
    <property type="match status" value="1"/>
</dbReference>
<sequence length="340" mass="37502">MKQNPVITTNALAIGYLLKGGRRKVVHEGLDLQLRAGEVTCLLGLNGAGKSTLLRTLCGFQPPLQGEIYLSGKALDSYSRASFAMTLGVVLTEKTNAGGLTVYELVSLGRHPYTGFWGRLREADRQIIEDSMEAVGITHKASQFVSELSDGERQKAMIAKVLAQQCPVILLDEPTAFLDVTSRIETMALLHRLAVEQQKAILLSTHDLDLAIQMADCLWLLAKDKPMVAGSPEDLILQGAFTSFFDRGMIHFDSLTGKLNLVQKNQPVLVRGESNLVYWLGNALKRNGFDPMENDHADIEITAQTSSRMLLHQVGREPQTFTSVASLMEYLKDMSSFIHN</sequence>
<dbReference type="GO" id="GO:0005524">
    <property type="term" value="F:ATP binding"/>
    <property type="evidence" value="ECO:0007669"/>
    <property type="project" value="UniProtKB-KW"/>
</dbReference>
<dbReference type="InterPro" id="IPR003593">
    <property type="entry name" value="AAA+_ATPase"/>
</dbReference>
<evidence type="ECO:0000256" key="5">
    <source>
        <dbReference type="ARBA" id="ARBA00022741"/>
    </source>
</evidence>
<dbReference type="PROSITE" id="PS50893">
    <property type="entry name" value="ABC_TRANSPORTER_2"/>
    <property type="match status" value="1"/>
</dbReference>
<keyword evidence="7" id="KW-0408">Iron</keyword>
<evidence type="ECO:0000313" key="11">
    <source>
        <dbReference type="EMBL" id="MCJ2381196.1"/>
    </source>
</evidence>
<evidence type="ECO:0000256" key="1">
    <source>
        <dbReference type="ARBA" id="ARBA00004202"/>
    </source>
</evidence>
<protein>
    <submittedName>
        <fullName evidence="11">ABC transporter ATP-binding protein</fullName>
    </submittedName>
</protein>
<name>A0ABT0C3L9_9BACT</name>
<dbReference type="PANTHER" id="PTHR42771:SF2">
    <property type="entry name" value="IRON(3+)-HYDROXAMATE IMPORT ATP-BINDING PROTEIN FHUC"/>
    <property type="match status" value="1"/>
</dbReference>
<keyword evidence="12" id="KW-1185">Reference proteome</keyword>
<dbReference type="InterPro" id="IPR003439">
    <property type="entry name" value="ABC_transporter-like_ATP-bd"/>
</dbReference>
<feature type="domain" description="ABC transporter" evidence="10">
    <location>
        <begin position="12"/>
        <end position="248"/>
    </location>
</feature>
<gene>
    <name evidence="11" type="ORF">MUN53_11320</name>
</gene>
<keyword evidence="3" id="KW-1003">Cell membrane</keyword>
<dbReference type="EMBL" id="JAKZMM010000028">
    <property type="protein sequence ID" value="MCJ2381196.1"/>
    <property type="molecule type" value="Genomic_DNA"/>
</dbReference>
<evidence type="ECO:0000256" key="4">
    <source>
        <dbReference type="ARBA" id="ARBA00022496"/>
    </source>
</evidence>
<evidence type="ECO:0000256" key="8">
    <source>
        <dbReference type="ARBA" id="ARBA00023065"/>
    </source>
</evidence>
<dbReference type="InterPro" id="IPR027417">
    <property type="entry name" value="P-loop_NTPase"/>
</dbReference>
<dbReference type="SMART" id="SM00382">
    <property type="entry name" value="AAA"/>
    <property type="match status" value="1"/>
</dbReference>
<keyword evidence="4" id="KW-0410">Iron transport</keyword>
<keyword evidence="8" id="KW-0406">Ion transport</keyword>
<reference evidence="11 12" key="1">
    <citation type="submission" date="2022-03" db="EMBL/GenBank/DDBJ databases">
        <title>Parabacteroides sp. nov. isolated from swine feces.</title>
        <authorList>
            <person name="Bak J.E."/>
        </authorList>
    </citation>
    <scope>NUCLEOTIDE SEQUENCE [LARGE SCALE GENOMIC DNA]</scope>
    <source>
        <strain evidence="11 12">AGMB00274</strain>
    </source>
</reference>
<dbReference type="RefSeq" id="WP_243325516.1">
    <property type="nucleotide sequence ID" value="NZ_JAKZMM010000028.1"/>
</dbReference>
<dbReference type="CDD" id="cd03214">
    <property type="entry name" value="ABC_Iron-Siderophores_B12_Hemin"/>
    <property type="match status" value="1"/>
</dbReference>
<evidence type="ECO:0000256" key="7">
    <source>
        <dbReference type="ARBA" id="ARBA00023004"/>
    </source>
</evidence>
<comment type="subcellular location">
    <subcellularLocation>
        <location evidence="1">Cell membrane</location>
        <topology evidence="1">Peripheral membrane protein</topology>
    </subcellularLocation>
</comment>
<evidence type="ECO:0000256" key="3">
    <source>
        <dbReference type="ARBA" id="ARBA00022475"/>
    </source>
</evidence>
<evidence type="ECO:0000256" key="9">
    <source>
        <dbReference type="ARBA" id="ARBA00023136"/>
    </source>
</evidence>
<organism evidence="11 12">
    <name type="scientific">Parabacteroides faecalis</name>
    <dbReference type="NCBI Taxonomy" id="2924040"/>
    <lineage>
        <taxon>Bacteria</taxon>
        <taxon>Pseudomonadati</taxon>
        <taxon>Bacteroidota</taxon>
        <taxon>Bacteroidia</taxon>
        <taxon>Bacteroidales</taxon>
        <taxon>Tannerellaceae</taxon>
        <taxon>Parabacteroides</taxon>
    </lineage>
</organism>
<keyword evidence="5" id="KW-0547">Nucleotide-binding</keyword>
<evidence type="ECO:0000256" key="6">
    <source>
        <dbReference type="ARBA" id="ARBA00022840"/>
    </source>
</evidence>
<dbReference type="PANTHER" id="PTHR42771">
    <property type="entry name" value="IRON(3+)-HYDROXAMATE IMPORT ATP-BINDING PROTEIN FHUC"/>
    <property type="match status" value="1"/>
</dbReference>